<dbReference type="VEuPathDB" id="VectorBase:GBRI016548"/>
<feature type="compositionally biased region" description="Basic residues" evidence="1">
    <location>
        <begin position="45"/>
        <end position="66"/>
    </location>
</feature>
<evidence type="ECO:0000256" key="1">
    <source>
        <dbReference type="SAM" id="MobiDB-lite"/>
    </source>
</evidence>
<feature type="region of interest" description="Disordered" evidence="1">
    <location>
        <begin position="45"/>
        <end position="75"/>
    </location>
</feature>
<reference evidence="3" key="1">
    <citation type="submission" date="2014-03" db="EMBL/GenBank/DDBJ databases">
        <authorList>
            <person name="Aksoy S."/>
            <person name="Warren W."/>
            <person name="Wilson R.K."/>
        </authorList>
    </citation>
    <scope>NUCLEOTIDE SEQUENCE [LARGE SCALE GENOMIC DNA]</scope>
    <source>
        <strain evidence="3">IAEA</strain>
    </source>
</reference>
<sequence>MSVEGSQHFIQLLCTIFVKATVGARAPERAWQTMCGCCASRSQRKRGRKQKKKSKPKAKPKAKKKPHFESKEVYEPTKFKLEKEDQNKLKAREYKERDSYLYDDEDEEEIVEKKVKKTKPSQVTTTREGDIGIFDCCLCCMQPGTSSGIITVNERPHEKERRERLNQEYKN</sequence>
<dbReference type="AlphaFoldDB" id="A0A1A9WEE8"/>
<dbReference type="Proteomes" id="UP000091820">
    <property type="component" value="Unassembled WGS sequence"/>
</dbReference>
<protein>
    <submittedName>
        <fullName evidence="2">Uncharacterized protein</fullName>
    </submittedName>
</protein>
<dbReference type="EnsemblMetazoa" id="GBRI016548-RA">
    <property type="protein sequence ID" value="GBRI016548-PA"/>
    <property type="gene ID" value="GBRI016548"/>
</dbReference>
<name>A0A1A9WEE8_9MUSC</name>
<keyword evidence="3" id="KW-1185">Reference proteome</keyword>
<organism evidence="2 3">
    <name type="scientific">Glossina brevipalpis</name>
    <dbReference type="NCBI Taxonomy" id="37001"/>
    <lineage>
        <taxon>Eukaryota</taxon>
        <taxon>Metazoa</taxon>
        <taxon>Ecdysozoa</taxon>
        <taxon>Arthropoda</taxon>
        <taxon>Hexapoda</taxon>
        <taxon>Insecta</taxon>
        <taxon>Pterygota</taxon>
        <taxon>Neoptera</taxon>
        <taxon>Endopterygota</taxon>
        <taxon>Diptera</taxon>
        <taxon>Brachycera</taxon>
        <taxon>Muscomorpha</taxon>
        <taxon>Hippoboscoidea</taxon>
        <taxon>Glossinidae</taxon>
        <taxon>Glossina</taxon>
    </lineage>
</organism>
<reference evidence="2" key="2">
    <citation type="submission" date="2020-05" db="UniProtKB">
        <authorList>
            <consortium name="EnsemblMetazoa"/>
        </authorList>
    </citation>
    <scope>IDENTIFICATION</scope>
    <source>
        <strain evidence="2">IAEA</strain>
    </source>
</reference>
<proteinExistence type="predicted"/>
<evidence type="ECO:0000313" key="2">
    <source>
        <dbReference type="EnsemblMetazoa" id="GBRI016548-PA"/>
    </source>
</evidence>
<evidence type="ECO:0000313" key="3">
    <source>
        <dbReference type="Proteomes" id="UP000091820"/>
    </source>
</evidence>
<accession>A0A1A9WEE8</accession>